<evidence type="ECO:0000259" key="1">
    <source>
        <dbReference type="Pfam" id="PF26563"/>
    </source>
</evidence>
<feature type="domain" description="Rv3660c-like CheY-like N-terminal" evidence="1">
    <location>
        <begin position="27"/>
        <end position="103"/>
    </location>
</feature>
<sequence length="284" mass="29729">MISTRPGFCGSLFNRFDGPPVNIVHYSDVTAEQWRDTDLIVVDAVAAPGLIARRFPLREGVVIVTDGAHEKALWRHATDLGAGNVMLVPDGWPHLRAVVRDVGRGGLVVAVLSTAGTDASAIVAAAVALESCSLGQVCIVLDHNSGPGSVNSYVDDVDDEISGQPGGQLRVADPAGPPPTDFQITGAVRVSRTDHDLVVINIGSPDSPLTPAAMRLADVVVVVTTAGRVAEARSFAEQCRSTAHEVRLLEVPADFSQSVSLTDSDFRATCWAALTVPVPTAPTA</sequence>
<dbReference type="RefSeq" id="WP_184916961.1">
    <property type="nucleotide sequence ID" value="NZ_JACHMO010000001.1"/>
</dbReference>
<proteinExistence type="predicted"/>
<evidence type="ECO:0000313" key="3">
    <source>
        <dbReference type="Proteomes" id="UP000552097"/>
    </source>
</evidence>
<name>A0A7W9HFH4_9PSEU</name>
<dbReference type="AlphaFoldDB" id="A0A7W9HFH4"/>
<reference evidence="2 3" key="1">
    <citation type="submission" date="2020-08" db="EMBL/GenBank/DDBJ databases">
        <title>Sequencing the genomes of 1000 actinobacteria strains.</title>
        <authorList>
            <person name="Klenk H.-P."/>
        </authorList>
    </citation>
    <scope>NUCLEOTIDE SEQUENCE [LARGE SCALE GENOMIC DNA]</scope>
    <source>
        <strain evidence="2 3">DSM 45486</strain>
    </source>
</reference>
<dbReference type="Pfam" id="PF26563">
    <property type="entry name" value="Rv3660c_N"/>
    <property type="match status" value="1"/>
</dbReference>
<dbReference type="InterPro" id="IPR059050">
    <property type="entry name" value="Rv3660c_N"/>
</dbReference>
<organism evidence="2 3">
    <name type="scientific">Saccharothrix ecbatanensis</name>
    <dbReference type="NCBI Taxonomy" id="1105145"/>
    <lineage>
        <taxon>Bacteria</taxon>
        <taxon>Bacillati</taxon>
        <taxon>Actinomycetota</taxon>
        <taxon>Actinomycetes</taxon>
        <taxon>Pseudonocardiales</taxon>
        <taxon>Pseudonocardiaceae</taxon>
        <taxon>Saccharothrix</taxon>
    </lineage>
</organism>
<comment type="caution">
    <text evidence="2">The sequence shown here is derived from an EMBL/GenBank/DDBJ whole genome shotgun (WGS) entry which is preliminary data.</text>
</comment>
<dbReference type="Proteomes" id="UP000552097">
    <property type="component" value="Unassembled WGS sequence"/>
</dbReference>
<dbReference type="EMBL" id="JACHMO010000001">
    <property type="protein sequence ID" value="MBB5801303.1"/>
    <property type="molecule type" value="Genomic_DNA"/>
</dbReference>
<accession>A0A7W9HFH4</accession>
<evidence type="ECO:0000313" key="2">
    <source>
        <dbReference type="EMBL" id="MBB5801303.1"/>
    </source>
</evidence>
<keyword evidence="3" id="KW-1185">Reference proteome</keyword>
<protein>
    <recommendedName>
        <fullName evidence="1">Rv3660c-like CheY-like N-terminal domain-containing protein</fullName>
    </recommendedName>
</protein>
<gene>
    <name evidence="2" type="ORF">F4560_001071</name>
</gene>